<protein>
    <submittedName>
        <fullName evidence="5">WD domain, G-beta repeat protein</fullName>
    </submittedName>
</protein>
<keyword evidence="2" id="KW-0677">Repeat</keyword>
<dbReference type="Pfam" id="PF00400">
    <property type="entry name" value="WD40"/>
    <property type="match status" value="3"/>
</dbReference>
<proteinExistence type="predicted"/>
<feature type="repeat" description="WD" evidence="3">
    <location>
        <begin position="414"/>
        <end position="449"/>
    </location>
</feature>
<accession>A0A1S8WK08</accession>
<evidence type="ECO:0000256" key="1">
    <source>
        <dbReference type="ARBA" id="ARBA00022574"/>
    </source>
</evidence>
<dbReference type="InterPro" id="IPR019775">
    <property type="entry name" value="WD40_repeat_CS"/>
</dbReference>
<keyword evidence="6" id="KW-1185">Reference proteome</keyword>
<reference evidence="5 6" key="1">
    <citation type="submission" date="2015-03" db="EMBL/GenBank/DDBJ databases">
        <title>Draft genome of the nematode, Opisthorchis viverrini.</title>
        <authorList>
            <person name="Mitreva M."/>
        </authorList>
    </citation>
    <scope>NUCLEOTIDE SEQUENCE [LARGE SCALE GENOMIC DNA]</scope>
    <source>
        <strain evidence="5">Khon Kaen</strain>
    </source>
</reference>
<sequence length="653" mass="71694">MERPKLAACWDSQRCSLQKDMVIRLRGVYRTELDLFVHVSQIAAMSRRHLESALVAGGFIESGLTPCFRFTRIRFVRYCFPPGYEISKNSYETAGDNDDEANRESGEALFNASSSITATCTCCTEAKNVQEDQRTSQAGSESVISMLGHGDCEMPEPKSTTACKLHREEYLRKNPWRRLQDDYGVHSVQFNPDGTQLLAGSANTSVRVIQTSDGAQRILARPSKWTLGMPVTVIRFMPPKFIWAVGCNSHGEVFGFKPNSEGFETLFKEPQQTYTLDFSSDGLELATAGVDKKIRIYTLQQGSVVGLPTLIKDDCADQDGPVTRNRIIAERIQALTLQSTKVDLPKQTRYHFPGGRPEHIVDITAKPFVLTRCFGTSDISSPADFPGPAGYVNDPKSVPPVREYVPTSPGTNITEGHSMRIMALRYHPQKNCLLFSAGWDNLVKLWDTRLQSGPVWQIYGPHVASPDGLDVDDNYLLTASWRAKDSIEIWDLRKMNSSTGKLLASQLCNEQVSRQPVPLEEADDDLCSARNSIVTDEPTENKPLSGHAGAAVEAPQPRPGGPAEVIPISGSVWVSHPSKENGEYPYAARLLPSRAVVAGGSGFHGVRVVGRDTLLPIARIPMDSVVQCMDTILEGRYIGVGCSSGTVSIIGLA</sequence>
<dbReference type="Proteomes" id="UP000243686">
    <property type="component" value="Unassembled WGS sequence"/>
</dbReference>
<keyword evidence="1 3" id="KW-0853">WD repeat</keyword>
<gene>
    <name evidence="5" type="ORF">X801_09434</name>
</gene>
<evidence type="ECO:0000256" key="2">
    <source>
        <dbReference type="ARBA" id="ARBA00022737"/>
    </source>
</evidence>
<evidence type="ECO:0000256" key="4">
    <source>
        <dbReference type="SAM" id="MobiDB-lite"/>
    </source>
</evidence>
<organism evidence="5 6">
    <name type="scientific">Opisthorchis viverrini</name>
    <name type="common">Southeast Asian liver fluke</name>
    <dbReference type="NCBI Taxonomy" id="6198"/>
    <lineage>
        <taxon>Eukaryota</taxon>
        <taxon>Metazoa</taxon>
        <taxon>Spiralia</taxon>
        <taxon>Lophotrochozoa</taxon>
        <taxon>Platyhelminthes</taxon>
        <taxon>Trematoda</taxon>
        <taxon>Digenea</taxon>
        <taxon>Opisthorchiida</taxon>
        <taxon>Opisthorchiata</taxon>
        <taxon>Opisthorchiidae</taxon>
        <taxon>Opisthorchis</taxon>
    </lineage>
</organism>
<dbReference type="PANTHER" id="PTHR47822">
    <property type="entry name" value="CARBOHYDRATE BINDING DOMAIN CONTAINING PROTEIN"/>
    <property type="match status" value="1"/>
</dbReference>
<dbReference type="InterPro" id="IPR036322">
    <property type="entry name" value="WD40_repeat_dom_sf"/>
</dbReference>
<evidence type="ECO:0000313" key="5">
    <source>
        <dbReference type="EMBL" id="OON14772.1"/>
    </source>
</evidence>
<dbReference type="SUPFAM" id="SSF50978">
    <property type="entry name" value="WD40 repeat-like"/>
    <property type="match status" value="1"/>
</dbReference>
<dbReference type="Gene3D" id="2.130.10.10">
    <property type="entry name" value="YVTN repeat-like/Quinoprotein amine dehydrogenase"/>
    <property type="match status" value="2"/>
</dbReference>
<dbReference type="PROSITE" id="PS50082">
    <property type="entry name" value="WD_REPEATS_2"/>
    <property type="match status" value="1"/>
</dbReference>
<name>A0A1S8WK08_OPIVI</name>
<evidence type="ECO:0000256" key="3">
    <source>
        <dbReference type="PROSITE-ProRule" id="PRU00221"/>
    </source>
</evidence>
<dbReference type="SMART" id="SM00320">
    <property type="entry name" value="WD40"/>
    <property type="match status" value="4"/>
</dbReference>
<dbReference type="InterPro" id="IPR001680">
    <property type="entry name" value="WD40_rpt"/>
</dbReference>
<dbReference type="PROSITE" id="PS50294">
    <property type="entry name" value="WD_REPEATS_REGION"/>
    <property type="match status" value="1"/>
</dbReference>
<dbReference type="PROSITE" id="PS00678">
    <property type="entry name" value="WD_REPEATS_1"/>
    <property type="match status" value="1"/>
</dbReference>
<dbReference type="AlphaFoldDB" id="A0A1S8WK08"/>
<dbReference type="InterPro" id="IPR015943">
    <property type="entry name" value="WD40/YVTN_repeat-like_dom_sf"/>
</dbReference>
<dbReference type="EMBL" id="KV906421">
    <property type="protein sequence ID" value="OON14772.1"/>
    <property type="molecule type" value="Genomic_DNA"/>
</dbReference>
<dbReference type="PANTHER" id="PTHR47822:SF3">
    <property type="entry name" value="ANAPHASE-PROMOTING COMPLEX SUBUNIT 4-LIKE WD40 DOMAIN-CONTAINING PROTEIN"/>
    <property type="match status" value="1"/>
</dbReference>
<evidence type="ECO:0000313" key="6">
    <source>
        <dbReference type="Proteomes" id="UP000243686"/>
    </source>
</evidence>
<feature type="region of interest" description="Disordered" evidence="4">
    <location>
        <begin position="536"/>
        <end position="560"/>
    </location>
</feature>